<evidence type="ECO:0000256" key="6">
    <source>
        <dbReference type="ARBA" id="ARBA00022989"/>
    </source>
</evidence>
<keyword evidence="6 8" id="KW-1133">Transmembrane helix</keyword>
<feature type="transmembrane region" description="Helical" evidence="8">
    <location>
        <begin position="162"/>
        <end position="189"/>
    </location>
</feature>
<evidence type="ECO:0000256" key="1">
    <source>
        <dbReference type="ARBA" id="ARBA00004429"/>
    </source>
</evidence>
<protein>
    <recommendedName>
        <fullName evidence="11">Sulphur transport domain-containing protein</fullName>
    </recommendedName>
</protein>
<dbReference type="Pfam" id="PF04143">
    <property type="entry name" value="Sulf_transp"/>
    <property type="match status" value="1"/>
</dbReference>
<dbReference type="Proteomes" id="UP001320420">
    <property type="component" value="Unassembled WGS sequence"/>
</dbReference>
<feature type="transmembrane region" description="Helical" evidence="8">
    <location>
        <begin position="195"/>
        <end position="216"/>
    </location>
</feature>
<dbReference type="PANTHER" id="PTHR30574">
    <property type="entry name" value="INNER MEMBRANE PROTEIN YEDE"/>
    <property type="match status" value="1"/>
</dbReference>
<accession>A0AAN9UWK8</accession>
<evidence type="ECO:0000256" key="3">
    <source>
        <dbReference type="ARBA" id="ARBA00022475"/>
    </source>
</evidence>
<reference evidence="9 10" key="1">
    <citation type="submission" date="2024-02" db="EMBL/GenBank/DDBJ databases">
        <title>De novo assembly and annotation of 12 fungi associated with fruit tree decline syndrome in Ontario, Canada.</title>
        <authorList>
            <person name="Sulman M."/>
            <person name="Ellouze W."/>
            <person name="Ilyukhin E."/>
        </authorList>
    </citation>
    <scope>NUCLEOTIDE SEQUENCE [LARGE SCALE GENOMIC DNA]</scope>
    <source>
        <strain evidence="9 10">M11/M66-122</strain>
    </source>
</reference>
<organism evidence="9 10">
    <name type="scientific">Diatrype stigma</name>
    <dbReference type="NCBI Taxonomy" id="117547"/>
    <lineage>
        <taxon>Eukaryota</taxon>
        <taxon>Fungi</taxon>
        <taxon>Dikarya</taxon>
        <taxon>Ascomycota</taxon>
        <taxon>Pezizomycotina</taxon>
        <taxon>Sordariomycetes</taxon>
        <taxon>Xylariomycetidae</taxon>
        <taxon>Xylariales</taxon>
        <taxon>Diatrypaceae</taxon>
        <taxon>Diatrype</taxon>
    </lineage>
</organism>
<evidence type="ECO:0008006" key="11">
    <source>
        <dbReference type="Google" id="ProtNLM"/>
    </source>
</evidence>
<evidence type="ECO:0000256" key="8">
    <source>
        <dbReference type="SAM" id="Phobius"/>
    </source>
</evidence>
<dbReference type="EMBL" id="JAKJXP020000014">
    <property type="protein sequence ID" value="KAK7755216.1"/>
    <property type="molecule type" value="Genomic_DNA"/>
</dbReference>
<feature type="transmembrane region" description="Helical" evidence="8">
    <location>
        <begin position="111"/>
        <end position="130"/>
    </location>
</feature>
<comment type="caution">
    <text evidence="9">The sequence shown here is derived from an EMBL/GenBank/DDBJ whole genome shotgun (WGS) entry which is preliminary data.</text>
</comment>
<evidence type="ECO:0000313" key="9">
    <source>
        <dbReference type="EMBL" id="KAK7755216.1"/>
    </source>
</evidence>
<feature type="transmembrane region" description="Helical" evidence="8">
    <location>
        <begin position="81"/>
        <end position="105"/>
    </location>
</feature>
<evidence type="ECO:0000256" key="4">
    <source>
        <dbReference type="ARBA" id="ARBA00022519"/>
    </source>
</evidence>
<dbReference type="GO" id="GO:0005886">
    <property type="term" value="C:plasma membrane"/>
    <property type="evidence" value="ECO:0007669"/>
    <property type="project" value="UniProtKB-SubCell"/>
</dbReference>
<dbReference type="PANTHER" id="PTHR30574:SF1">
    <property type="entry name" value="SULPHUR TRANSPORT DOMAIN-CONTAINING PROTEIN"/>
    <property type="match status" value="1"/>
</dbReference>
<evidence type="ECO:0000313" key="10">
    <source>
        <dbReference type="Proteomes" id="UP001320420"/>
    </source>
</evidence>
<evidence type="ECO:0000256" key="7">
    <source>
        <dbReference type="ARBA" id="ARBA00023136"/>
    </source>
</evidence>
<feature type="transmembrane region" description="Helical" evidence="8">
    <location>
        <begin position="249"/>
        <end position="274"/>
    </location>
</feature>
<proteinExistence type="predicted"/>
<dbReference type="AlphaFoldDB" id="A0AAN9UWK8"/>
<evidence type="ECO:0000256" key="2">
    <source>
        <dbReference type="ARBA" id="ARBA00022448"/>
    </source>
</evidence>
<comment type="subcellular location">
    <subcellularLocation>
        <location evidence="1">Cell inner membrane</location>
        <topology evidence="1">Multi-pass membrane protein</topology>
    </subcellularLocation>
</comment>
<gene>
    <name evidence="9" type="ORF">SLS62_002721</name>
</gene>
<feature type="transmembrane region" description="Helical" evidence="8">
    <location>
        <begin position="35"/>
        <end position="60"/>
    </location>
</feature>
<dbReference type="InterPro" id="IPR007272">
    <property type="entry name" value="Sulf_transp_TsuA/YedE"/>
</dbReference>
<name>A0AAN9UWK8_9PEZI</name>
<keyword evidence="5 8" id="KW-0812">Transmembrane</keyword>
<keyword evidence="7 8" id="KW-0472">Membrane</keyword>
<evidence type="ECO:0000256" key="5">
    <source>
        <dbReference type="ARBA" id="ARBA00022692"/>
    </source>
</evidence>
<feature type="transmembrane region" description="Helical" evidence="8">
    <location>
        <begin position="316"/>
        <end position="340"/>
    </location>
</feature>
<sequence>MFDDFLTGAVFGAALRASGVHEPAIIASQLNATNWHMVQTFLAGSGTSVLLVALIQRLGYLRLKPRDYSSLGLFARCDGNILGGLLLGAGMALSGSCPGTVFVQLGAGIPSGFYTLAGCVLGGMVWSGILGPALKKRTKTAVVDKPNKTNRPQLAQLTIFEYLGASGFSTALGLTALFAAIVAIISLFAPPQTRGVVWPIAGGFLIAIAQMVSILIRNKLLGTSMSFEEAGAYFCWVIKGRDSPKPGSYGTTVLTAGMIAGALLLPLIATSASVTTLTPPIRDPIWPIRAMVGGILLALGSRMGGGCTSGHGISGVSLLSVSSFISVVAMFGGGMAVAILCGL</sequence>
<keyword evidence="10" id="KW-1185">Reference proteome</keyword>
<feature type="transmembrane region" description="Helical" evidence="8">
    <location>
        <begin position="286"/>
        <end position="304"/>
    </location>
</feature>
<keyword evidence="4" id="KW-0997">Cell inner membrane</keyword>
<keyword evidence="3" id="KW-1003">Cell membrane</keyword>
<keyword evidence="2" id="KW-0813">Transport</keyword>